<dbReference type="InterPro" id="IPR001279">
    <property type="entry name" value="Metallo-B-lactamas"/>
</dbReference>
<dbReference type="KEGG" id="tdu:QJT80_13085"/>
<accession>A0AA95H8T2</accession>
<dbReference type="Gene3D" id="3.60.15.10">
    <property type="entry name" value="Ribonuclease Z/Hydroxyacylglutathione hydrolase-like"/>
    <property type="match status" value="1"/>
</dbReference>
<evidence type="ECO:0000259" key="1">
    <source>
        <dbReference type="SMART" id="SM00849"/>
    </source>
</evidence>
<dbReference type="Pfam" id="PF00753">
    <property type="entry name" value="Lactamase_B"/>
    <property type="match status" value="1"/>
</dbReference>
<reference evidence="2" key="1">
    <citation type="journal article" date="2023" name="Int. J. Mol. Sci.">
        <title>Metagenomics Revealed a New Genus 'Candidatus Thiocaldithrix dubininis' gen. nov., sp. nov. and a New Species 'Candidatus Thiothrix putei' sp. nov. in the Family Thiotrichaceae, Some Members of Which Have Traits of Both Na+- and H+-Motive Energetics.</title>
        <authorList>
            <person name="Ravin N.V."/>
            <person name="Muntyan M.S."/>
            <person name="Smolyakov D.D."/>
            <person name="Rudenko T.S."/>
            <person name="Beletsky A.V."/>
            <person name="Mardanov A.V."/>
            <person name="Grabovich M.Y."/>
        </authorList>
    </citation>
    <scope>NUCLEOTIDE SEQUENCE</scope>
    <source>
        <strain evidence="2">GKL-01</strain>
    </source>
</reference>
<reference evidence="2" key="2">
    <citation type="submission" date="2023-04" db="EMBL/GenBank/DDBJ databases">
        <authorList>
            <person name="Beletskiy A.V."/>
            <person name="Mardanov A.V."/>
            <person name="Ravin N.V."/>
        </authorList>
    </citation>
    <scope>NUCLEOTIDE SEQUENCE</scope>
    <source>
        <strain evidence="2">GKL-01</strain>
    </source>
</reference>
<dbReference type="SUPFAM" id="SSF56281">
    <property type="entry name" value="Metallo-hydrolase/oxidoreductase"/>
    <property type="match status" value="1"/>
</dbReference>
<dbReference type="EMBL" id="CP124755">
    <property type="protein sequence ID" value="WGZ90409.1"/>
    <property type="molecule type" value="Genomic_DNA"/>
</dbReference>
<sequence>MTAHYQDLGNGIYCIDTALYRPQMAACYLIRQGEQVALVDTGTYYTVPLIMEVLADLGLSASHVRYVMPTHVHLDHAGGAGELMVQCPNATLIVHPKGAPHMIDPSKLQAGATVVYGEAGFKQDYYALTAIPKERVIAAAEGQCFDLNGRSLAFYDTPGHANHHGCIFDQQSKTCFTGDTFGISYREFDTSLGMWLFAPTTPVAFSPDEWQVSLDKLEGLQPSAMCLTHYGQVSPALFPNVRQSIKELSALAYKHLEQPENRVAVLQEEILQLWLSQLAAHGCLLSPSESRELLAVDSDLNAQGLDVWLSRIAAGKASYTP</sequence>
<name>A0AA95H8T2_9GAMM</name>
<gene>
    <name evidence="2" type="ORF">QJT80_13085</name>
</gene>
<protein>
    <submittedName>
        <fullName evidence="2">MBL fold metallo-hydrolase</fullName>
    </submittedName>
</protein>
<dbReference type="Proteomes" id="UP001300672">
    <property type="component" value="Chromosome"/>
</dbReference>
<proteinExistence type="predicted"/>
<dbReference type="InterPro" id="IPR050855">
    <property type="entry name" value="NDM-1-like"/>
</dbReference>
<dbReference type="PANTHER" id="PTHR42951:SF22">
    <property type="entry name" value="METALLO BETA-LACTAMASE SUPERFAMILY LIPOPROTEIN"/>
    <property type="match status" value="1"/>
</dbReference>
<organism evidence="2">
    <name type="scientific">Candidatus Thiocaldithrix dubininis</name>
    <dbReference type="NCBI Taxonomy" id="3080823"/>
    <lineage>
        <taxon>Bacteria</taxon>
        <taxon>Pseudomonadati</taxon>
        <taxon>Pseudomonadota</taxon>
        <taxon>Gammaproteobacteria</taxon>
        <taxon>Thiotrichales</taxon>
        <taxon>Thiotrichaceae</taxon>
        <taxon>Candidatus Thiocaldithrix</taxon>
    </lineage>
</organism>
<dbReference type="PANTHER" id="PTHR42951">
    <property type="entry name" value="METALLO-BETA-LACTAMASE DOMAIN-CONTAINING"/>
    <property type="match status" value="1"/>
</dbReference>
<dbReference type="SMART" id="SM00849">
    <property type="entry name" value="Lactamase_B"/>
    <property type="match status" value="1"/>
</dbReference>
<dbReference type="InterPro" id="IPR036866">
    <property type="entry name" value="RibonucZ/Hydroxyglut_hydro"/>
</dbReference>
<dbReference type="CDD" id="cd07726">
    <property type="entry name" value="ST1585-like_MBL-fold"/>
    <property type="match status" value="1"/>
</dbReference>
<dbReference type="AlphaFoldDB" id="A0AA95H8T2"/>
<feature type="domain" description="Metallo-beta-lactamase" evidence="1">
    <location>
        <begin position="24"/>
        <end position="229"/>
    </location>
</feature>
<dbReference type="InterPro" id="IPR037482">
    <property type="entry name" value="ST1585_MBL-fold"/>
</dbReference>
<evidence type="ECO:0000313" key="2">
    <source>
        <dbReference type="EMBL" id="WGZ90409.1"/>
    </source>
</evidence>